<accession>A0ABN2RAZ4</accession>
<keyword evidence="3" id="KW-1185">Reference proteome</keyword>
<comment type="caution">
    <text evidence="2">The sequence shown here is derived from an EMBL/GenBank/DDBJ whole genome shotgun (WGS) entry which is preliminary data.</text>
</comment>
<evidence type="ECO:0000313" key="3">
    <source>
        <dbReference type="Proteomes" id="UP001499854"/>
    </source>
</evidence>
<proteinExistence type="predicted"/>
<organism evidence="2 3">
    <name type="scientific">Catenulispora subtropica</name>
    <dbReference type="NCBI Taxonomy" id="450798"/>
    <lineage>
        <taxon>Bacteria</taxon>
        <taxon>Bacillati</taxon>
        <taxon>Actinomycetota</taxon>
        <taxon>Actinomycetes</taxon>
        <taxon>Catenulisporales</taxon>
        <taxon>Catenulisporaceae</taxon>
        <taxon>Catenulispora</taxon>
    </lineage>
</organism>
<dbReference type="EMBL" id="BAAAQM010000011">
    <property type="protein sequence ID" value="GAA1966381.1"/>
    <property type="molecule type" value="Genomic_DNA"/>
</dbReference>
<evidence type="ECO:0000256" key="1">
    <source>
        <dbReference type="SAM" id="MobiDB-lite"/>
    </source>
</evidence>
<protein>
    <submittedName>
        <fullName evidence="2">Uncharacterized protein</fullName>
    </submittedName>
</protein>
<reference evidence="2 3" key="1">
    <citation type="journal article" date="2019" name="Int. J. Syst. Evol. Microbiol.">
        <title>The Global Catalogue of Microorganisms (GCM) 10K type strain sequencing project: providing services to taxonomists for standard genome sequencing and annotation.</title>
        <authorList>
            <consortium name="The Broad Institute Genomics Platform"/>
            <consortium name="The Broad Institute Genome Sequencing Center for Infectious Disease"/>
            <person name="Wu L."/>
            <person name="Ma J."/>
        </authorList>
    </citation>
    <scope>NUCLEOTIDE SEQUENCE [LARGE SCALE GENOMIC DNA]</scope>
    <source>
        <strain evidence="2 3">JCM 16013</strain>
    </source>
</reference>
<name>A0ABN2RAZ4_9ACTN</name>
<evidence type="ECO:0000313" key="2">
    <source>
        <dbReference type="EMBL" id="GAA1966381.1"/>
    </source>
</evidence>
<feature type="region of interest" description="Disordered" evidence="1">
    <location>
        <begin position="1"/>
        <end position="23"/>
    </location>
</feature>
<dbReference type="Proteomes" id="UP001499854">
    <property type="component" value="Unassembled WGS sequence"/>
</dbReference>
<dbReference type="RefSeq" id="WP_344657144.1">
    <property type="nucleotide sequence ID" value="NZ_BAAAQM010000011.1"/>
</dbReference>
<sequence>MRATHITPSSAASGTASSLPRPEPREIADAITVRASASHAERLARLAVRHSHTVAGRRPHTGRQQPNRAGAAVCSDLELAVLALHGTSQFAAAARLASAPGQALAYTRTLAGRHGVVAEPGDRHRYAVALRAFAAEDRLLTQRAEVLGDWLKAHWDAQAGAPAGDGDFVLDAYLHLLLAEHHLAADNGEPATDAARAALRCEAHSLQLAARRLAAWARVTAEWLYPGLDQVAPSWINDPRLLPAGTALIC</sequence>
<gene>
    <name evidence="2" type="ORF">GCM10009838_25160</name>
</gene>
<feature type="compositionally biased region" description="Low complexity" evidence="1">
    <location>
        <begin position="9"/>
        <end position="18"/>
    </location>
</feature>